<keyword evidence="4" id="KW-0862">Zinc</keyword>
<dbReference type="Gene3D" id="3.30.50.10">
    <property type="entry name" value="Erythroid Transcription Factor GATA-1, subunit A"/>
    <property type="match status" value="1"/>
</dbReference>
<evidence type="ECO:0000256" key="10">
    <source>
        <dbReference type="SAM" id="MobiDB-lite"/>
    </source>
</evidence>
<keyword evidence="2" id="KW-0479">Metal-binding</keyword>
<dbReference type="InterPro" id="IPR001628">
    <property type="entry name" value="Znf_hrmn_rcpt"/>
</dbReference>
<dbReference type="EMBL" id="JAIZAY010000007">
    <property type="protein sequence ID" value="KAJ8038691.1"/>
    <property type="molecule type" value="Genomic_DNA"/>
</dbReference>
<feature type="compositionally biased region" description="Polar residues" evidence="10">
    <location>
        <begin position="347"/>
        <end position="360"/>
    </location>
</feature>
<dbReference type="CDD" id="cd06157">
    <property type="entry name" value="NR_LBD"/>
    <property type="match status" value="1"/>
</dbReference>
<evidence type="ECO:0000256" key="3">
    <source>
        <dbReference type="ARBA" id="ARBA00022771"/>
    </source>
</evidence>
<evidence type="ECO:0000256" key="9">
    <source>
        <dbReference type="ARBA" id="ARBA00023242"/>
    </source>
</evidence>
<feature type="domain" description="NR LBD" evidence="12">
    <location>
        <begin position="654"/>
        <end position="882"/>
    </location>
</feature>
<dbReference type="PANTHER" id="PTHR24086">
    <property type="entry name" value="NUCLEAR RECEPTOR SUBFAMILY 5 GROUP A"/>
    <property type="match status" value="1"/>
</dbReference>
<gene>
    <name evidence="13" type="ORF">HOLleu_16185</name>
</gene>
<proteinExistence type="predicted"/>
<evidence type="ECO:0000256" key="5">
    <source>
        <dbReference type="ARBA" id="ARBA00023015"/>
    </source>
</evidence>
<dbReference type="PROSITE" id="PS51843">
    <property type="entry name" value="NR_LBD"/>
    <property type="match status" value="1"/>
</dbReference>
<dbReference type="AlphaFoldDB" id="A0A9Q1C6B0"/>
<dbReference type="Proteomes" id="UP001152320">
    <property type="component" value="Chromosome 7"/>
</dbReference>
<evidence type="ECO:0000259" key="12">
    <source>
        <dbReference type="PROSITE" id="PS51843"/>
    </source>
</evidence>
<dbReference type="GO" id="GO:0004879">
    <property type="term" value="F:nuclear receptor activity"/>
    <property type="evidence" value="ECO:0007669"/>
    <property type="project" value="InterPro"/>
</dbReference>
<dbReference type="GO" id="GO:0005634">
    <property type="term" value="C:nucleus"/>
    <property type="evidence" value="ECO:0007669"/>
    <property type="project" value="UniProtKB-SubCell"/>
</dbReference>
<dbReference type="SUPFAM" id="SSF48508">
    <property type="entry name" value="Nuclear receptor ligand-binding domain"/>
    <property type="match status" value="1"/>
</dbReference>
<evidence type="ECO:0000313" key="13">
    <source>
        <dbReference type="EMBL" id="KAJ8038691.1"/>
    </source>
</evidence>
<dbReference type="PROSITE" id="PS51030">
    <property type="entry name" value="NUCLEAR_REC_DBD_2"/>
    <property type="match status" value="1"/>
</dbReference>
<dbReference type="FunFam" id="3.30.50.10:FF:000006">
    <property type="entry name" value="Nuclear receptor subfamily 5 group A member"/>
    <property type="match status" value="1"/>
</dbReference>
<evidence type="ECO:0000259" key="11">
    <source>
        <dbReference type="PROSITE" id="PS51030"/>
    </source>
</evidence>
<dbReference type="SUPFAM" id="SSF57716">
    <property type="entry name" value="Glucocorticoid receptor-like (DNA-binding domain)"/>
    <property type="match status" value="1"/>
</dbReference>
<dbReference type="PRINTS" id="PR00398">
    <property type="entry name" value="STRDHORMONER"/>
</dbReference>
<evidence type="ECO:0000313" key="14">
    <source>
        <dbReference type="Proteomes" id="UP001152320"/>
    </source>
</evidence>
<comment type="caution">
    <text evidence="13">The sequence shown here is derived from an EMBL/GenBank/DDBJ whole genome shotgun (WGS) entry which is preliminary data.</text>
</comment>
<reference evidence="13" key="1">
    <citation type="submission" date="2021-10" db="EMBL/GenBank/DDBJ databases">
        <title>Tropical sea cucumber genome reveals ecological adaptation and Cuvierian tubules defense mechanism.</title>
        <authorList>
            <person name="Chen T."/>
        </authorList>
    </citation>
    <scope>NUCLEOTIDE SEQUENCE</scope>
    <source>
        <strain evidence="13">Nanhai2018</strain>
        <tissue evidence="13">Muscle</tissue>
    </source>
</reference>
<evidence type="ECO:0000256" key="6">
    <source>
        <dbReference type="ARBA" id="ARBA00023125"/>
    </source>
</evidence>
<dbReference type="PANTHER" id="PTHR24086:SF25">
    <property type="entry name" value="NUCLEAR HORMONE RECEPTOR FTZ-F1 BETA"/>
    <property type="match status" value="1"/>
</dbReference>
<keyword evidence="6" id="KW-0238">DNA-binding</keyword>
<dbReference type="PRINTS" id="PR00047">
    <property type="entry name" value="STROIDFINGER"/>
</dbReference>
<dbReference type="GO" id="GO:0008270">
    <property type="term" value="F:zinc ion binding"/>
    <property type="evidence" value="ECO:0007669"/>
    <property type="project" value="UniProtKB-KW"/>
</dbReference>
<sequence length="883" mass="99282">MDSDLGEVTPATFTMSIPLKKRLGIWKRVTQKSGVRPLLLGQSGSSEGILLKNSRKYGVHRKDCNSVPALAVRAFQTLDSSELSSLQFSKHHIPVANRNHRDFQSRHLEVSEGDLFCNPVISATSAEKAQLIREARQLEEMESRRRMKNGWNNQSSTSSQIENSGTTGTSEEIYLHINGKKYIARPVETLEIEDGPSTRPYAGNSGSTQQEHLELAYSTRNSTEPLPRPHATCNTLSNTRDTHSELSEPMNFLAKENESFEQMILKDKLSVLSHLQQVRGNVSPPVIMVGSDDSSGDDVWEYEEPPVSSSFILKQSDMEEPLGPSSSRGHVAPHTSQVSLRYRTQKSHSLPSSHSRNFQENRGFVDPNQIFALESETEKDDRLPGCSSMPPSPPLHSLPMSPGSVDTSVPQVVRTVPLSGNDSPDIHSSSSNESERHLMSQSTLPSDGSNKASGNSPSCMIVTSSADSGMAMNAPVKIEGSGKIAELPPVTRPKDNKCPVCGDEVSGYHYGIYSCESCKGFFKRTVQSKRNERLRCARSGQCEMNLRSRKHCAACRFQKCINQGMKLEAIREDRQRGGRSMYEGSSEYRRRLMLQNKQQNNLPPSNVKKRKRRQNSSGEEKSAETWENQVGLKQESSESEFTANIMKSTEDFHSSITVLEELVAHNDILSAQPVASCCQLTGYSEEAIVNSICHIVNHHLVILYEWTQGLPFFRELETVDQEFLYKHRWIHIMLSHYILTSPNDPAIVTLRNGPMVDLEQYFESASFCELIKRLRDIHRYFRSIHLDSTECALLKLIVLLNSDLPGINQPSRVCHFQETVQDMLFQYVLSKESTNYRRVGDILLKFAEIEKMCLVVYEHIMYKFTAGHLSEFGPLSEVLKTTR</sequence>
<name>A0A9Q1C6B0_HOLLE</name>
<evidence type="ECO:0000256" key="2">
    <source>
        <dbReference type="ARBA" id="ARBA00022723"/>
    </source>
</evidence>
<dbReference type="OrthoDB" id="5984981at2759"/>
<feature type="region of interest" description="Disordered" evidence="10">
    <location>
        <begin position="317"/>
        <end position="364"/>
    </location>
</feature>
<organism evidence="13 14">
    <name type="scientific">Holothuria leucospilota</name>
    <name type="common">Black long sea cucumber</name>
    <name type="synonym">Mertensiothuria leucospilota</name>
    <dbReference type="NCBI Taxonomy" id="206669"/>
    <lineage>
        <taxon>Eukaryota</taxon>
        <taxon>Metazoa</taxon>
        <taxon>Echinodermata</taxon>
        <taxon>Eleutherozoa</taxon>
        <taxon>Echinozoa</taxon>
        <taxon>Holothuroidea</taxon>
        <taxon>Aspidochirotacea</taxon>
        <taxon>Aspidochirotida</taxon>
        <taxon>Holothuriidae</taxon>
        <taxon>Holothuria</taxon>
    </lineage>
</organism>
<evidence type="ECO:0000256" key="4">
    <source>
        <dbReference type="ARBA" id="ARBA00022833"/>
    </source>
</evidence>
<evidence type="ECO:0000256" key="8">
    <source>
        <dbReference type="ARBA" id="ARBA00023170"/>
    </source>
</evidence>
<feature type="compositionally biased region" description="Polar residues" evidence="10">
    <location>
        <begin position="324"/>
        <end position="339"/>
    </location>
</feature>
<evidence type="ECO:0000256" key="1">
    <source>
        <dbReference type="ARBA" id="ARBA00004123"/>
    </source>
</evidence>
<dbReference type="Pfam" id="PF00104">
    <property type="entry name" value="Hormone_recep"/>
    <property type="match status" value="1"/>
</dbReference>
<comment type="subcellular location">
    <subcellularLocation>
        <location evidence="1">Nucleus</location>
    </subcellularLocation>
</comment>
<dbReference type="InterPro" id="IPR016355">
    <property type="entry name" value="NR5-like"/>
</dbReference>
<dbReference type="InterPro" id="IPR035500">
    <property type="entry name" value="NHR-like_dom_sf"/>
</dbReference>
<dbReference type="PROSITE" id="PS00031">
    <property type="entry name" value="NUCLEAR_REC_DBD_1"/>
    <property type="match status" value="1"/>
</dbReference>
<accession>A0A9Q1C6B0</accession>
<dbReference type="Gene3D" id="1.10.565.10">
    <property type="entry name" value="Retinoid X Receptor"/>
    <property type="match status" value="1"/>
</dbReference>
<dbReference type="GO" id="GO:0043565">
    <property type="term" value="F:sequence-specific DNA binding"/>
    <property type="evidence" value="ECO:0007669"/>
    <property type="project" value="InterPro"/>
</dbReference>
<protein>
    <submittedName>
        <fullName evidence="13">Steroid hormone receptor ERR2</fullName>
    </submittedName>
</protein>
<dbReference type="SMART" id="SM00430">
    <property type="entry name" value="HOLI"/>
    <property type="match status" value="1"/>
</dbReference>
<feature type="compositionally biased region" description="Polar residues" evidence="10">
    <location>
        <begin position="439"/>
        <end position="460"/>
    </location>
</feature>
<feature type="compositionally biased region" description="Polar residues" evidence="10">
    <location>
        <begin position="150"/>
        <end position="168"/>
    </location>
</feature>
<dbReference type="InterPro" id="IPR000536">
    <property type="entry name" value="Nucl_hrmn_rcpt_lig-bd"/>
</dbReference>
<keyword evidence="3" id="KW-0863">Zinc-finger</keyword>
<feature type="domain" description="Nuclear receptor" evidence="11">
    <location>
        <begin position="495"/>
        <end position="572"/>
    </location>
</feature>
<dbReference type="InterPro" id="IPR001723">
    <property type="entry name" value="Nuclear_hrmn_rcpt"/>
</dbReference>
<keyword evidence="8 13" id="KW-0675">Receptor</keyword>
<feature type="region of interest" description="Disordered" evidence="10">
    <location>
        <begin position="149"/>
        <end position="168"/>
    </location>
</feature>
<keyword evidence="9" id="KW-0539">Nucleus</keyword>
<dbReference type="SMART" id="SM00399">
    <property type="entry name" value="ZnF_C4"/>
    <property type="match status" value="1"/>
</dbReference>
<feature type="region of interest" description="Disordered" evidence="10">
    <location>
        <begin position="376"/>
        <end position="460"/>
    </location>
</feature>
<keyword evidence="5" id="KW-0805">Transcription regulation</keyword>
<feature type="compositionally biased region" description="Polar residues" evidence="10">
    <location>
        <begin position="418"/>
        <end position="432"/>
    </location>
</feature>
<feature type="region of interest" description="Disordered" evidence="10">
    <location>
        <begin position="596"/>
        <end position="629"/>
    </location>
</feature>
<keyword evidence="7" id="KW-0804">Transcription</keyword>
<dbReference type="InterPro" id="IPR013088">
    <property type="entry name" value="Znf_NHR/GATA"/>
</dbReference>
<dbReference type="Pfam" id="PF00105">
    <property type="entry name" value="zf-C4"/>
    <property type="match status" value="1"/>
</dbReference>
<evidence type="ECO:0000256" key="7">
    <source>
        <dbReference type="ARBA" id="ARBA00023163"/>
    </source>
</evidence>
<keyword evidence="14" id="KW-1185">Reference proteome</keyword>